<organism evidence="1">
    <name type="scientific">marine sediment metagenome</name>
    <dbReference type="NCBI Taxonomy" id="412755"/>
    <lineage>
        <taxon>unclassified sequences</taxon>
        <taxon>metagenomes</taxon>
        <taxon>ecological metagenomes</taxon>
    </lineage>
</organism>
<sequence>MEGEVPDKVDLFIPIPSNYDPELAPKGKQLIIAGTAVPWENFEKNREKWISSTMETLEEIFPKFQNNLMWMEVTTPKDIESIGGKEASVVGVSQTVDQTGVNRPATSLPIEGLYVVGGDAGGWGIGTELAAKSAIDCSKIILKLKK</sequence>
<dbReference type="PANTHER" id="PTHR43734:SF1">
    <property type="entry name" value="PHYTOENE DESATURASE"/>
    <property type="match status" value="1"/>
</dbReference>
<reference evidence="1" key="1">
    <citation type="journal article" date="2014" name="Front. Microbiol.">
        <title>High frequency of phylogenetically diverse reductive dehalogenase-homologous genes in deep subseafloor sedimentary metagenomes.</title>
        <authorList>
            <person name="Kawai M."/>
            <person name="Futagami T."/>
            <person name="Toyoda A."/>
            <person name="Takaki Y."/>
            <person name="Nishi S."/>
            <person name="Hori S."/>
            <person name="Arai W."/>
            <person name="Tsubouchi T."/>
            <person name="Morono Y."/>
            <person name="Uchiyama I."/>
            <person name="Ito T."/>
            <person name="Fujiyama A."/>
            <person name="Inagaki F."/>
            <person name="Takami H."/>
        </authorList>
    </citation>
    <scope>NUCLEOTIDE SEQUENCE</scope>
    <source>
        <strain evidence="1">Expedition CK06-06</strain>
    </source>
</reference>
<dbReference type="Gene3D" id="3.90.660.50">
    <property type="match status" value="1"/>
</dbReference>
<dbReference type="PANTHER" id="PTHR43734">
    <property type="entry name" value="PHYTOENE DESATURASE"/>
    <property type="match status" value="1"/>
</dbReference>
<name>X1UG19_9ZZZZ</name>
<dbReference type="AlphaFoldDB" id="X1UG19"/>
<proteinExistence type="predicted"/>
<evidence type="ECO:0000313" key="1">
    <source>
        <dbReference type="EMBL" id="GAI98830.1"/>
    </source>
</evidence>
<comment type="caution">
    <text evidence="1">The sequence shown here is derived from an EMBL/GenBank/DDBJ whole genome shotgun (WGS) entry which is preliminary data.</text>
</comment>
<protein>
    <recommendedName>
        <fullName evidence="2">Amine oxidase domain-containing protein</fullName>
    </recommendedName>
</protein>
<dbReference type="EMBL" id="BARW01018427">
    <property type="protein sequence ID" value="GAI98830.1"/>
    <property type="molecule type" value="Genomic_DNA"/>
</dbReference>
<evidence type="ECO:0008006" key="2">
    <source>
        <dbReference type="Google" id="ProtNLM"/>
    </source>
</evidence>
<gene>
    <name evidence="1" type="ORF">S12H4_31546</name>
</gene>
<accession>X1UG19</accession>